<evidence type="ECO:0000259" key="13">
    <source>
        <dbReference type="PROSITE" id="PS51030"/>
    </source>
</evidence>
<feature type="domain" description="NR LBD" evidence="14">
    <location>
        <begin position="339"/>
        <end position="603"/>
    </location>
</feature>
<keyword evidence="9 11" id="KW-0675">Receptor</keyword>
<reference evidence="15" key="1">
    <citation type="submission" date="2020-09" db="EMBL/GenBank/DDBJ databases">
        <authorList>
            <person name="Kikuchi T."/>
        </authorList>
    </citation>
    <scope>NUCLEOTIDE SEQUENCE</scope>
    <source>
        <strain evidence="15">Ka4C1</strain>
    </source>
</reference>
<evidence type="ECO:0000256" key="9">
    <source>
        <dbReference type="ARBA" id="ARBA00023170"/>
    </source>
</evidence>
<feature type="compositionally biased region" description="Polar residues" evidence="12">
    <location>
        <begin position="204"/>
        <end position="246"/>
    </location>
</feature>
<dbReference type="EMBL" id="CAJFCV020000006">
    <property type="protein sequence ID" value="CAG9131919.1"/>
    <property type="molecule type" value="Genomic_DNA"/>
</dbReference>
<name>A0A7I8X9V9_BURXY</name>
<dbReference type="FunFam" id="3.30.50.10:FF:000030">
    <property type="entry name" value="Nuclear Hormone Receptor family"/>
    <property type="match status" value="1"/>
</dbReference>
<feature type="compositionally biased region" description="Low complexity" evidence="12">
    <location>
        <begin position="52"/>
        <end position="66"/>
    </location>
</feature>
<dbReference type="OrthoDB" id="5771769at2759"/>
<dbReference type="Gene3D" id="3.30.50.10">
    <property type="entry name" value="Erythroid Transcription Factor GATA-1, subunit A"/>
    <property type="match status" value="1"/>
</dbReference>
<dbReference type="PROSITE" id="PS00031">
    <property type="entry name" value="NUCLEAR_REC_DBD_1"/>
    <property type="match status" value="1"/>
</dbReference>
<keyword evidence="7 11" id="KW-0238">DNA-binding</keyword>
<dbReference type="SMART" id="SM00399">
    <property type="entry name" value="ZnF_C4"/>
    <property type="match status" value="1"/>
</dbReference>
<keyword evidence="4 11" id="KW-0863">Zinc-finger</keyword>
<accession>A0A7I8X9V9</accession>
<organism evidence="15 16">
    <name type="scientific">Bursaphelenchus xylophilus</name>
    <name type="common">Pinewood nematode worm</name>
    <name type="synonym">Aphelenchoides xylophilus</name>
    <dbReference type="NCBI Taxonomy" id="6326"/>
    <lineage>
        <taxon>Eukaryota</taxon>
        <taxon>Metazoa</taxon>
        <taxon>Ecdysozoa</taxon>
        <taxon>Nematoda</taxon>
        <taxon>Chromadorea</taxon>
        <taxon>Rhabditida</taxon>
        <taxon>Tylenchina</taxon>
        <taxon>Tylenchomorpha</taxon>
        <taxon>Aphelenchoidea</taxon>
        <taxon>Aphelenchoididae</taxon>
        <taxon>Bursaphelenchus</taxon>
    </lineage>
</organism>
<dbReference type="EMBL" id="CAJFDI010000006">
    <property type="protein sequence ID" value="CAD5235486.1"/>
    <property type="molecule type" value="Genomic_DNA"/>
</dbReference>
<dbReference type="Proteomes" id="UP000582659">
    <property type="component" value="Unassembled WGS sequence"/>
</dbReference>
<evidence type="ECO:0000256" key="8">
    <source>
        <dbReference type="ARBA" id="ARBA00023163"/>
    </source>
</evidence>
<feature type="domain" description="Nuclear receptor" evidence="13">
    <location>
        <begin position="109"/>
        <end position="184"/>
    </location>
</feature>
<evidence type="ECO:0000256" key="5">
    <source>
        <dbReference type="ARBA" id="ARBA00022833"/>
    </source>
</evidence>
<dbReference type="Pfam" id="PF00104">
    <property type="entry name" value="Hormone_recep"/>
    <property type="match status" value="1"/>
</dbReference>
<dbReference type="GO" id="GO:0008270">
    <property type="term" value="F:zinc ion binding"/>
    <property type="evidence" value="ECO:0007669"/>
    <property type="project" value="UniProtKB-KW"/>
</dbReference>
<keyword evidence="6 11" id="KW-0805">Transcription regulation</keyword>
<dbReference type="SMART" id="SM00430">
    <property type="entry name" value="HOLI"/>
    <property type="match status" value="1"/>
</dbReference>
<dbReference type="PANTHER" id="PTHR46011">
    <property type="entry name" value="NUCLEAR HORMONE RECEPTOR FAMILY MEMBER NHR-86-RELATED"/>
    <property type="match status" value="1"/>
</dbReference>
<dbReference type="GO" id="GO:0003700">
    <property type="term" value="F:DNA-binding transcription factor activity"/>
    <property type="evidence" value="ECO:0007669"/>
    <property type="project" value="InterPro"/>
</dbReference>
<keyword evidence="16" id="KW-1185">Reference proteome</keyword>
<evidence type="ECO:0000256" key="7">
    <source>
        <dbReference type="ARBA" id="ARBA00023125"/>
    </source>
</evidence>
<feature type="region of interest" description="Disordered" evidence="12">
    <location>
        <begin position="52"/>
        <end position="79"/>
    </location>
</feature>
<gene>
    <name evidence="15" type="ORF">BXYJ_LOCUS15577</name>
</gene>
<dbReference type="PROSITE" id="PS51030">
    <property type="entry name" value="NUCLEAR_REC_DBD_2"/>
    <property type="match status" value="1"/>
</dbReference>
<comment type="similarity">
    <text evidence="2 11">Belongs to the nuclear hormone receptor family.</text>
</comment>
<evidence type="ECO:0000259" key="14">
    <source>
        <dbReference type="PROSITE" id="PS51843"/>
    </source>
</evidence>
<dbReference type="InterPro" id="IPR013088">
    <property type="entry name" value="Znf_NHR/GATA"/>
</dbReference>
<comment type="caution">
    <text evidence="15">The sequence shown here is derived from an EMBL/GenBank/DDBJ whole genome shotgun (WGS) entry which is preliminary data.</text>
</comment>
<dbReference type="PRINTS" id="PR00047">
    <property type="entry name" value="STROIDFINGER"/>
</dbReference>
<dbReference type="SUPFAM" id="SSF57716">
    <property type="entry name" value="Glucocorticoid receptor-like (DNA-binding domain)"/>
    <property type="match status" value="1"/>
</dbReference>
<feature type="region of interest" description="Disordered" evidence="12">
    <location>
        <begin position="183"/>
        <end position="246"/>
    </location>
</feature>
<protein>
    <submittedName>
        <fullName evidence="15">(pine wood nematode) hypothetical protein</fullName>
    </submittedName>
</protein>
<evidence type="ECO:0000256" key="4">
    <source>
        <dbReference type="ARBA" id="ARBA00022771"/>
    </source>
</evidence>
<dbReference type="AlphaFoldDB" id="A0A7I8X9V9"/>
<proteinExistence type="inferred from homology"/>
<dbReference type="GO" id="GO:0043565">
    <property type="term" value="F:sequence-specific DNA binding"/>
    <property type="evidence" value="ECO:0007669"/>
    <property type="project" value="InterPro"/>
</dbReference>
<evidence type="ECO:0000313" key="16">
    <source>
        <dbReference type="Proteomes" id="UP000659654"/>
    </source>
</evidence>
<keyword evidence="3 11" id="KW-0479">Metal-binding</keyword>
<evidence type="ECO:0000256" key="3">
    <source>
        <dbReference type="ARBA" id="ARBA00022723"/>
    </source>
</evidence>
<dbReference type="Gene3D" id="1.10.565.10">
    <property type="entry name" value="Retinoid X Receptor"/>
    <property type="match status" value="1"/>
</dbReference>
<dbReference type="Proteomes" id="UP000659654">
    <property type="component" value="Unassembled WGS sequence"/>
</dbReference>
<keyword evidence="5 11" id="KW-0862">Zinc</keyword>
<evidence type="ECO:0000256" key="12">
    <source>
        <dbReference type="SAM" id="MobiDB-lite"/>
    </source>
</evidence>
<dbReference type="Pfam" id="PF00105">
    <property type="entry name" value="zf-C4"/>
    <property type="match status" value="1"/>
</dbReference>
<dbReference type="InterPro" id="IPR000536">
    <property type="entry name" value="Nucl_hrmn_rcpt_lig-bd"/>
</dbReference>
<dbReference type="PROSITE" id="PS51843">
    <property type="entry name" value="NR_LBD"/>
    <property type="match status" value="1"/>
</dbReference>
<comment type="subcellular location">
    <subcellularLocation>
        <location evidence="1 11">Nucleus</location>
    </subcellularLocation>
</comment>
<evidence type="ECO:0000256" key="10">
    <source>
        <dbReference type="ARBA" id="ARBA00023242"/>
    </source>
</evidence>
<evidence type="ECO:0000256" key="1">
    <source>
        <dbReference type="ARBA" id="ARBA00004123"/>
    </source>
</evidence>
<dbReference type="SUPFAM" id="SSF48508">
    <property type="entry name" value="Nuclear receptor ligand-binding domain"/>
    <property type="match status" value="1"/>
</dbReference>
<keyword evidence="10 11" id="KW-0539">Nucleus</keyword>
<sequence length="603" mass="67417">MSEFEHLRVLLNYVQRVGNSPGSINLIDAAVPSDPTQPPLSTPLAYTSLQPASLTLPTPSTSSPQPRYHPYSARSPRNMSSNIINAHDDEDMEADLLPGNGGVDVNGVRHFCVVCGDESDGLHFGQYTCRACAAFFRRTVSLRLEYTCKHNNMCEIEKNARNMCRSCRFQKCLNKGMQTSAVQHARDGIGKRREPQKRPKESFSDSTASQPTPQQTVIDNSPTTSSITNGSLSFASTPTSTDGNKYSLAYQPTNSVTGLANALYQQYNQESGGYGVANTDQQATILQLGQGLNVEQSPVPYVMNSFANVNLQQLTQAAARTAFAQPREADMKLLNRMLEGYQHFRSLRKASYTLIDETPRLQKNVSVKPFDFRGYFTGDLSQSNYDTSKKHCKIEASLLMDTVEKFYLPFGTLSKEDQNALFDNFFCNFTNAERSFRSYKLFPAGDDRLIMPDGGYVRLKELTTFYENSSSIRGDPSQLAGIFENAMSYIVNIVINRMRNLGINEMELIALSGIMLWKDTVRDLSPQAIAIVHSSREQIIRDLHAYYKSIGVYDCDITIKVANLMLMLPEIEHVVKLMRENYHLASVFNIIDPPTCGKTKIPN</sequence>
<dbReference type="InterPro" id="IPR035500">
    <property type="entry name" value="NHR-like_dom_sf"/>
</dbReference>
<keyword evidence="8 11" id="KW-0804">Transcription</keyword>
<evidence type="ECO:0000313" key="15">
    <source>
        <dbReference type="EMBL" id="CAD5235486.1"/>
    </source>
</evidence>
<dbReference type="InterPro" id="IPR001628">
    <property type="entry name" value="Znf_hrmn_rcpt"/>
</dbReference>
<dbReference type="GO" id="GO:0005634">
    <property type="term" value="C:nucleus"/>
    <property type="evidence" value="ECO:0007669"/>
    <property type="project" value="UniProtKB-SubCell"/>
</dbReference>
<dbReference type="PANTHER" id="PTHR46011:SF6">
    <property type="entry name" value="HIGH ZINC ACTIVATED NUCLEAR RECEPTOR PROTEIN"/>
    <property type="match status" value="1"/>
</dbReference>
<evidence type="ECO:0000256" key="6">
    <source>
        <dbReference type="ARBA" id="ARBA00023015"/>
    </source>
</evidence>
<feature type="compositionally biased region" description="Basic and acidic residues" evidence="12">
    <location>
        <begin position="184"/>
        <end position="203"/>
    </location>
</feature>
<evidence type="ECO:0000256" key="2">
    <source>
        <dbReference type="ARBA" id="ARBA00005993"/>
    </source>
</evidence>
<evidence type="ECO:0000256" key="11">
    <source>
        <dbReference type="RuleBase" id="RU004334"/>
    </source>
</evidence>